<dbReference type="InterPro" id="IPR007627">
    <property type="entry name" value="RNA_pol_sigma70_r2"/>
</dbReference>
<dbReference type="GO" id="GO:0006352">
    <property type="term" value="P:DNA-templated transcription initiation"/>
    <property type="evidence" value="ECO:0007669"/>
    <property type="project" value="InterPro"/>
</dbReference>
<gene>
    <name evidence="3" type="ORF">EKH80_19345</name>
</gene>
<dbReference type="GO" id="GO:0003700">
    <property type="term" value="F:DNA-binding transcription factor activity"/>
    <property type="evidence" value="ECO:0007669"/>
    <property type="project" value="InterPro"/>
</dbReference>
<evidence type="ECO:0000259" key="1">
    <source>
        <dbReference type="Pfam" id="PF04542"/>
    </source>
</evidence>
<dbReference type="EMBL" id="RYYV01000019">
    <property type="protein sequence ID" value="RUL71101.1"/>
    <property type="molecule type" value="Genomic_DNA"/>
</dbReference>
<organism evidence="3 4">
    <name type="scientific">Dyella choica</name>
    <dbReference type="NCBI Taxonomy" id="1927959"/>
    <lineage>
        <taxon>Bacteria</taxon>
        <taxon>Pseudomonadati</taxon>
        <taxon>Pseudomonadota</taxon>
        <taxon>Gammaproteobacteria</taxon>
        <taxon>Lysobacterales</taxon>
        <taxon>Rhodanobacteraceae</taxon>
        <taxon>Dyella</taxon>
    </lineage>
</organism>
<protein>
    <submittedName>
        <fullName evidence="3">RNA polymerase subunit sigma-70</fullName>
    </submittedName>
</protein>
<dbReference type="OrthoDB" id="9780299at2"/>
<proteinExistence type="predicted"/>
<dbReference type="AlphaFoldDB" id="A0A3S0WTH1"/>
<keyword evidence="4" id="KW-1185">Reference proteome</keyword>
<dbReference type="Gene3D" id="1.10.1740.10">
    <property type="match status" value="1"/>
</dbReference>
<dbReference type="PANTHER" id="PTHR47756">
    <property type="entry name" value="BLL6612 PROTEIN-RELATED"/>
    <property type="match status" value="1"/>
</dbReference>
<comment type="caution">
    <text evidence="3">The sequence shown here is derived from an EMBL/GenBank/DDBJ whole genome shotgun (WGS) entry which is preliminary data.</text>
</comment>
<dbReference type="SUPFAM" id="SSF88659">
    <property type="entry name" value="Sigma3 and sigma4 domains of RNA polymerase sigma factors"/>
    <property type="match status" value="1"/>
</dbReference>
<dbReference type="InterPro" id="IPR013325">
    <property type="entry name" value="RNA_pol_sigma_r2"/>
</dbReference>
<evidence type="ECO:0000313" key="4">
    <source>
        <dbReference type="Proteomes" id="UP000274358"/>
    </source>
</evidence>
<dbReference type="Pfam" id="PF20239">
    <property type="entry name" value="DUF6596"/>
    <property type="match status" value="1"/>
</dbReference>
<dbReference type="Pfam" id="PF04542">
    <property type="entry name" value="Sigma70_r2"/>
    <property type="match status" value="1"/>
</dbReference>
<dbReference type="InterPro" id="IPR013324">
    <property type="entry name" value="RNA_pol_sigma_r3/r4-like"/>
</dbReference>
<dbReference type="InterPro" id="IPR046531">
    <property type="entry name" value="DUF6596"/>
</dbReference>
<name>A0A3S0WTH1_9GAMM</name>
<feature type="domain" description="DUF6596" evidence="2">
    <location>
        <begin position="194"/>
        <end position="294"/>
    </location>
</feature>
<evidence type="ECO:0000313" key="3">
    <source>
        <dbReference type="EMBL" id="RUL71101.1"/>
    </source>
</evidence>
<accession>A0A3S0WTH1</accession>
<sequence length="426" mass="46968">MAYVRRQPIVSEGACARAAANAVARRSYGKLLAYLAADMHDVSAAEDALSEAFAAALADWPLHGCPDHPESWLMTVARRKGIDGVRRRRSGEAASVQLQAIADMRAECVDSGEEEAFPDRRLALLFACAHPAIDVGIRAPLMLQTVLGMDAKTIASAFLVSPEAMGKRLARAKQKIREAGIPFVIPERDAWNERLEGVLTAIYATYAEGWSDPGDADLMRRDLADEALFLARLLAELLPQEPETLGLLACMLYTEARRGARRNAQGEYVPLAEQDTLLWEAGMIDEAEALLRRASAFRRIGRYQLEAALQSAHVERRRSGRNDWTPEVQLYDALHALTGSPVVALNRALAVAELEGPEAAIAIIRSLSEDRRMADYQSYWAARAALFARVGDVREALHAYDMAIGLARDPAVRHFLQRQQSILETK</sequence>
<dbReference type="SUPFAM" id="SSF88946">
    <property type="entry name" value="Sigma2 domain of RNA polymerase sigma factors"/>
    <property type="match status" value="1"/>
</dbReference>
<reference evidence="3 4" key="1">
    <citation type="submission" date="2018-12" db="EMBL/GenBank/DDBJ databases">
        <title>Dyella dinghuensis sp. nov. DHOA06 and Dyella choica sp. nov. 4M-K27, isolated from forest soil.</title>
        <authorList>
            <person name="Qiu L.-H."/>
            <person name="Gao Z.-H."/>
        </authorList>
    </citation>
    <scope>NUCLEOTIDE SEQUENCE [LARGE SCALE GENOMIC DNA]</scope>
    <source>
        <strain evidence="3 4">4M-K27</strain>
    </source>
</reference>
<dbReference type="PANTHER" id="PTHR47756:SF2">
    <property type="entry name" value="BLL6612 PROTEIN"/>
    <property type="match status" value="1"/>
</dbReference>
<evidence type="ECO:0000259" key="2">
    <source>
        <dbReference type="Pfam" id="PF20239"/>
    </source>
</evidence>
<dbReference type="Proteomes" id="UP000274358">
    <property type="component" value="Unassembled WGS sequence"/>
</dbReference>
<feature type="domain" description="RNA polymerase sigma-70 region 2" evidence="1">
    <location>
        <begin position="28"/>
        <end position="89"/>
    </location>
</feature>